<evidence type="ECO:0000259" key="6">
    <source>
        <dbReference type="PROSITE" id="PS50041"/>
    </source>
</evidence>
<proteinExistence type="predicted"/>
<evidence type="ECO:0000313" key="8">
    <source>
        <dbReference type="Proteomes" id="UP000735302"/>
    </source>
</evidence>
<keyword evidence="4" id="KW-0430">Lectin</keyword>
<dbReference type="AlphaFoldDB" id="A0AAV3Y1X0"/>
<dbReference type="Pfam" id="PF00059">
    <property type="entry name" value="Lectin_C"/>
    <property type="match status" value="1"/>
</dbReference>
<evidence type="ECO:0000256" key="5">
    <source>
        <dbReference type="SAM" id="SignalP"/>
    </source>
</evidence>
<keyword evidence="8" id="KW-1185">Reference proteome</keyword>
<dbReference type="SMART" id="SM00034">
    <property type="entry name" value="CLECT"/>
    <property type="match status" value="1"/>
</dbReference>
<comment type="caution">
    <text evidence="7">The sequence shown here is derived from an EMBL/GenBank/DDBJ whole genome shotgun (WGS) entry which is preliminary data.</text>
</comment>
<comment type="subcellular location">
    <subcellularLocation>
        <location evidence="1">Secreted</location>
    </subcellularLocation>
</comment>
<protein>
    <submittedName>
        <fullName evidence="7">Collectin-11</fullName>
    </submittedName>
</protein>
<dbReference type="EMBL" id="BLXT01000370">
    <property type="protein sequence ID" value="GFN76347.1"/>
    <property type="molecule type" value="Genomic_DNA"/>
</dbReference>
<dbReference type="InterPro" id="IPR001304">
    <property type="entry name" value="C-type_lectin-like"/>
</dbReference>
<dbReference type="CDD" id="cd00037">
    <property type="entry name" value="CLECT"/>
    <property type="match status" value="1"/>
</dbReference>
<evidence type="ECO:0000256" key="2">
    <source>
        <dbReference type="ARBA" id="ARBA00022525"/>
    </source>
</evidence>
<dbReference type="Proteomes" id="UP000735302">
    <property type="component" value="Unassembled WGS sequence"/>
</dbReference>
<dbReference type="InterPro" id="IPR051663">
    <property type="entry name" value="CLec_Tetranectin-domain"/>
</dbReference>
<dbReference type="GO" id="GO:0005615">
    <property type="term" value="C:extracellular space"/>
    <property type="evidence" value="ECO:0007669"/>
    <property type="project" value="TreeGrafter"/>
</dbReference>
<dbReference type="InterPro" id="IPR016187">
    <property type="entry name" value="CTDL_fold"/>
</dbReference>
<name>A0AAV3Y1X0_9GAST</name>
<evidence type="ECO:0000313" key="7">
    <source>
        <dbReference type="EMBL" id="GFN76347.1"/>
    </source>
</evidence>
<dbReference type="SUPFAM" id="SSF56436">
    <property type="entry name" value="C-type lectin-like"/>
    <property type="match status" value="1"/>
</dbReference>
<dbReference type="PANTHER" id="PTHR22799">
    <property type="entry name" value="TETRANECTIN-RELATED"/>
    <property type="match status" value="1"/>
</dbReference>
<dbReference type="PROSITE" id="PS50041">
    <property type="entry name" value="C_TYPE_LECTIN_2"/>
    <property type="match status" value="1"/>
</dbReference>
<gene>
    <name evidence="7" type="ORF">PoB_000285300</name>
</gene>
<dbReference type="InterPro" id="IPR016186">
    <property type="entry name" value="C-type_lectin-like/link_sf"/>
</dbReference>
<dbReference type="PANTHER" id="PTHR22799:SF1">
    <property type="entry name" value="C-TYPE LECTIN DOMAIN FAMILY 11 MEMBER A"/>
    <property type="match status" value="1"/>
</dbReference>
<dbReference type="Gene3D" id="3.10.100.10">
    <property type="entry name" value="Mannose-Binding Protein A, subunit A"/>
    <property type="match status" value="1"/>
</dbReference>
<feature type="domain" description="C-type lectin" evidence="6">
    <location>
        <begin position="214"/>
        <end position="335"/>
    </location>
</feature>
<feature type="signal peptide" evidence="5">
    <location>
        <begin position="1"/>
        <end position="27"/>
    </location>
</feature>
<keyword evidence="2" id="KW-0964">Secreted</keyword>
<evidence type="ECO:0000256" key="1">
    <source>
        <dbReference type="ARBA" id="ARBA00004613"/>
    </source>
</evidence>
<dbReference type="GO" id="GO:0008083">
    <property type="term" value="F:growth factor activity"/>
    <property type="evidence" value="ECO:0007669"/>
    <property type="project" value="TreeGrafter"/>
</dbReference>
<reference evidence="7 8" key="1">
    <citation type="journal article" date="2021" name="Elife">
        <title>Chloroplast acquisition without the gene transfer in kleptoplastic sea slugs, Plakobranchus ocellatus.</title>
        <authorList>
            <person name="Maeda T."/>
            <person name="Takahashi S."/>
            <person name="Yoshida T."/>
            <person name="Shimamura S."/>
            <person name="Takaki Y."/>
            <person name="Nagai Y."/>
            <person name="Toyoda A."/>
            <person name="Suzuki Y."/>
            <person name="Arimoto A."/>
            <person name="Ishii H."/>
            <person name="Satoh N."/>
            <person name="Nishiyama T."/>
            <person name="Hasebe M."/>
            <person name="Maruyama T."/>
            <person name="Minagawa J."/>
            <person name="Obokata J."/>
            <person name="Shigenobu S."/>
        </authorList>
    </citation>
    <scope>NUCLEOTIDE SEQUENCE [LARGE SCALE GENOMIC DNA]</scope>
</reference>
<sequence length="340" mass="38312">MSERAACLQNFPMVIVVVLLIVTFATGLKSTTPGIFLHVSYNDEPKMQSGLLVVNCSVDTKLTDIVTVISLTVLGPKPYGNQGEFDELAVIDIWSKTPKLTSDLEDSKVTIHGKASMEKDSHPYLFMSWNTPTPGSRHEYKCVANGLDRQRQPASINKAKKVEFSRAGCCEKIDSIDSQLREMSEKLETFKKNLNFQIKMMAIDKSRFDVSNVSKNRVYLASKVQAAFKIQAANEACKSSGGYLVEFDDDEEYRFVYDFLHRTGGANTFWTGGNDIEKEGQFVYFNSKKLVPSLTGWSHEQPDNANDNEDCMEIRLNYEGFNDWTCDESGKFVCEVELSR</sequence>
<dbReference type="GO" id="GO:0030246">
    <property type="term" value="F:carbohydrate binding"/>
    <property type="evidence" value="ECO:0007669"/>
    <property type="project" value="UniProtKB-KW"/>
</dbReference>
<keyword evidence="3 5" id="KW-0732">Signal</keyword>
<feature type="chain" id="PRO_5043763837" evidence="5">
    <location>
        <begin position="28"/>
        <end position="340"/>
    </location>
</feature>
<organism evidence="7 8">
    <name type="scientific">Plakobranchus ocellatus</name>
    <dbReference type="NCBI Taxonomy" id="259542"/>
    <lineage>
        <taxon>Eukaryota</taxon>
        <taxon>Metazoa</taxon>
        <taxon>Spiralia</taxon>
        <taxon>Lophotrochozoa</taxon>
        <taxon>Mollusca</taxon>
        <taxon>Gastropoda</taxon>
        <taxon>Heterobranchia</taxon>
        <taxon>Euthyneura</taxon>
        <taxon>Panpulmonata</taxon>
        <taxon>Sacoglossa</taxon>
        <taxon>Placobranchoidea</taxon>
        <taxon>Plakobranchidae</taxon>
        <taxon>Plakobranchus</taxon>
    </lineage>
</organism>
<evidence type="ECO:0000256" key="4">
    <source>
        <dbReference type="ARBA" id="ARBA00022734"/>
    </source>
</evidence>
<accession>A0AAV3Y1X0</accession>
<evidence type="ECO:0000256" key="3">
    <source>
        <dbReference type="ARBA" id="ARBA00022729"/>
    </source>
</evidence>